<dbReference type="PANTHER" id="PTHR30222">
    <property type="entry name" value="SPERMIDINE/PUTRESCINE-BINDING PERIPLASMIC PROTEIN"/>
    <property type="match status" value="1"/>
</dbReference>
<dbReference type="CDD" id="cd13589">
    <property type="entry name" value="PBP2_polyamine_RpCGA009"/>
    <property type="match status" value="1"/>
</dbReference>
<keyword evidence="3" id="KW-0614">Plasmid</keyword>
<evidence type="ECO:0000313" key="4">
    <source>
        <dbReference type="Proteomes" id="UP000509322"/>
    </source>
</evidence>
<feature type="chain" id="PRO_5028855536" evidence="2">
    <location>
        <begin position="24"/>
        <end position="346"/>
    </location>
</feature>
<sequence length="346" mass="37937">MKHCRFTIMAIAALAGGIAPAAAQEKPASIIVNTSGGENGPMLREAYFNDFEAATGVKILESSPADLGRLRAMVESGNVEYTVTEVESEDAGRAIELGLLEPIDDTIVDRSKFPPETLNPYLYPISSYSTIIGYSTEAFPEGGPTNWAEFWDVERFPGLRAMRNHPIDNLEAALLADGVAPADLYPLDLDRAFAKLDEIYPHVATWWTTGAQQAQLLIDGEVVATTGWNSRLFAAVRNGAPIKMEYGGGILKAAAYAIPKGAPNAEYGQQLFAIMAKPENQAKYALAFGLSGPDPDHVNFVPEEIREMLPLHPNNASRQVWMDQEWWLENGEAVNERWTAWMLGHN</sequence>
<evidence type="ECO:0000313" key="3">
    <source>
        <dbReference type="EMBL" id="QLH17035.1"/>
    </source>
</evidence>
<proteinExistence type="predicted"/>
<dbReference type="InterPro" id="IPR006059">
    <property type="entry name" value="SBP"/>
</dbReference>
<dbReference type="RefSeq" id="WP_179922361.1">
    <property type="nucleotide sequence ID" value="NZ_CP058692.1"/>
</dbReference>
<dbReference type="Gene3D" id="3.40.190.10">
    <property type="entry name" value="Periplasmic binding protein-like II"/>
    <property type="match status" value="2"/>
</dbReference>
<dbReference type="AlphaFoldDB" id="A0A7H9C2A5"/>
<accession>A0A7H9C2A5</accession>
<dbReference type="Proteomes" id="UP000509322">
    <property type="component" value="Plasmid unnamed2"/>
</dbReference>
<gene>
    <name evidence="3" type="ORF">HYQ43_22685</name>
</gene>
<dbReference type="SUPFAM" id="SSF53850">
    <property type="entry name" value="Periplasmic binding protein-like II"/>
    <property type="match status" value="1"/>
</dbReference>
<name>A0A7H9C2A5_PARPN</name>
<protein>
    <submittedName>
        <fullName evidence="3">ABC transporter substrate-binding protein</fullName>
    </submittedName>
</protein>
<dbReference type="EMBL" id="CP058692">
    <property type="protein sequence ID" value="QLH17035.1"/>
    <property type="molecule type" value="Genomic_DNA"/>
</dbReference>
<reference evidence="3 4" key="1">
    <citation type="submission" date="2020-07" db="EMBL/GenBank/DDBJ databases">
        <title>The complete genome of Paracoccus pantotrophus ACCC 10489.</title>
        <authorList>
            <person name="Si Y."/>
        </authorList>
    </citation>
    <scope>NUCLEOTIDE SEQUENCE [LARGE SCALE GENOMIC DNA]</scope>
    <source>
        <strain evidence="4">ACCC 10489</strain>
        <plasmid evidence="3 4">unnamed2</plasmid>
    </source>
</reference>
<geneLocation type="plasmid" evidence="3 4">
    <name>unnamed2</name>
</geneLocation>
<feature type="signal peptide" evidence="2">
    <location>
        <begin position="1"/>
        <end position="23"/>
    </location>
</feature>
<dbReference type="Pfam" id="PF13416">
    <property type="entry name" value="SBP_bac_8"/>
    <property type="match status" value="1"/>
</dbReference>
<evidence type="ECO:0000256" key="1">
    <source>
        <dbReference type="ARBA" id="ARBA00022729"/>
    </source>
</evidence>
<keyword evidence="1 2" id="KW-0732">Signal</keyword>
<evidence type="ECO:0000256" key="2">
    <source>
        <dbReference type="SAM" id="SignalP"/>
    </source>
</evidence>
<organism evidence="3 4">
    <name type="scientific">Paracoccus pantotrophus</name>
    <name type="common">Thiosphaera pantotropha</name>
    <dbReference type="NCBI Taxonomy" id="82367"/>
    <lineage>
        <taxon>Bacteria</taxon>
        <taxon>Pseudomonadati</taxon>
        <taxon>Pseudomonadota</taxon>
        <taxon>Alphaproteobacteria</taxon>
        <taxon>Rhodobacterales</taxon>
        <taxon>Paracoccaceae</taxon>
        <taxon>Paracoccus</taxon>
    </lineage>
</organism>
<dbReference type="PANTHER" id="PTHR30222:SF2">
    <property type="entry name" value="ABC TRANSPORTER SUBSTRATE-BINDING PROTEIN"/>
    <property type="match status" value="1"/>
</dbReference>